<dbReference type="Proteomes" id="UP001165060">
    <property type="component" value="Unassembled WGS sequence"/>
</dbReference>
<keyword evidence="2" id="KW-0507">mRNA processing</keyword>
<comment type="caution">
    <text evidence="9">The sequence shown here is derived from an EMBL/GenBank/DDBJ whole genome shotgun (WGS) entry which is preliminary data.</text>
</comment>
<feature type="compositionally biased region" description="Basic and acidic residues" evidence="6">
    <location>
        <begin position="380"/>
        <end position="392"/>
    </location>
</feature>
<dbReference type="EMBL" id="BRYB01001217">
    <property type="protein sequence ID" value="GMI20790.1"/>
    <property type="molecule type" value="Genomic_DNA"/>
</dbReference>
<evidence type="ECO:0008006" key="11">
    <source>
        <dbReference type="Google" id="ProtNLM"/>
    </source>
</evidence>
<feature type="domain" description="Beta-Casp" evidence="7">
    <location>
        <begin position="1"/>
        <end position="114"/>
    </location>
</feature>
<dbReference type="Pfam" id="PF10996">
    <property type="entry name" value="Beta-Casp"/>
    <property type="match status" value="1"/>
</dbReference>
<dbReference type="InterPro" id="IPR021718">
    <property type="entry name" value="CPSF73-100_C"/>
</dbReference>
<evidence type="ECO:0000256" key="1">
    <source>
        <dbReference type="ARBA" id="ARBA00004123"/>
    </source>
</evidence>
<accession>A0ABQ6M6Z7</accession>
<dbReference type="Pfam" id="PF11718">
    <property type="entry name" value="CPSF73-100_C"/>
    <property type="match status" value="1"/>
</dbReference>
<keyword evidence="5" id="KW-0539">Nucleus</keyword>
<protein>
    <recommendedName>
        <fullName evidence="11">Cleavage and polyadenylation specificity factor subunit 3</fullName>
    </recommendedName>
</protein>
<keyword evidence="10" id="KW-1185">Reference proteome</keyword>
<evidence type="ECO:0000256" key="4">
    <source>
        <dbReference type="ARBA" id="ARBA00022801"/>
    </source>
</evidence>
<comment type="subcellular location">
    <subcellularLocation>
        <location evidence="1">Nucleus</location>
    </subcellularLocation>
</comment>
<dbReference type="PANTHER" id="PTHR11203">
    <property type="entry name" value="CLEAVAGE AND POLYADENYLATION SPECIFICITY FACTOR FAMILY MEMBER"/>
    <property type="match status" value="1"/>
</dbReference>
<dbReference type="InterPro" id="IPR011108">
    <property type="entry name" value="RMMBL"/>
</dbReference>
<dbReference type="InterPro" id="IPR050698">
    <property type="entry name" value="MBL"/>
</dbReference>
<gene>
    <name evidence="9" type="ORF">TeGR_g14936</name>
</gene>
<evidence type="ECO:0000259" key="7">
    <source>
        <dbReference type="SMART" id="SM01027"/>
    </source>
</evidence>
<keyword evidence="4" id="KW-0378">Hydrolase</keyword>
<evidence type="ECO:0000256" key="3">
    <source>
        <dbReference type="ARBA" id="ARBA00022722"/>
    </source>
</evidence>
<dbReference type="Pfam" id="PF07521">
    <property type="entry name" value="RMMBL"/>
    <property type="match status" value="1"/>
</dbReference>
<evidence type="ECO:0000256" key="6">
    <source>
        <dbReference type="SAM" id="MobiDB-lite"/>
    </source>
</evidence>
<feature type="domain" description="Pre-mRNA 3'-end-processing endonuclease polyadenylation factor C-term" evidence="8">
    <location>
        <begin position="237"/>
        <end position="477"/>
    </location>
</feature>
<dbReference type="Gene3D" id="3.40.50.10890">
    <property type="match status" value="1"/>
</dbReference>
<dbReference type="PANTHER" id="PTHR11203:SF11">
    <property type="entry name" value="CLEAVAGE AND POLYADENYLATION SPECIFICITY FACTOR SUBUNIT 3"/>
    <property type="match status" value="1"/>
</dbReference>
<dbReference type="InterPro" id="IPR036866">
    <property type="entry name" value="RibonucZ/Hydroxyglut_hydro"/>
</dbReference>
<dbReference type="SMART" id="SM01027">
    <property type="entry name" value="Beta-Casp"/>
    <property type="match status" value="1"/>
</dbReference>
<proteinExistence type="predicted"/>
<dbReference type="SUPFAM" id="SSF56281">
    <property type="entry name" value="Metallo-hydrolase/oxidoreductase"/>
    <property type="match status" value="1"/>
</dbReference>
<evidence type="ECO:0000256" key="2">
    <source>
        <dbReference type="ARBA" id="ARBA00022664"/>
    </source>
</evidence>
<name>A0ABQ6M6Z7_9STRA</name>
<evidence type="ECO:0000256" key="5">
    <source>
        <dbReference type="ARBA" id="ARBA00023242"/>
    </source>
</evidence>
<organism evidence="9 10">
    <name type="scientific">Tetraparma gracilis</name>
    <dbReference type="NCBI Taxonomy" id="2962635"/>
    <lineage>
        <taxon>Eukaryota</taxon>
        <taxon>Sar</taxon>
        <taxon>Stramenopiles</taxon>
        <taxon>Ochrophyta</taxon>
        <taxon>Bolidophyceae</taxon>
        <taxon>Parmales</taxon>
        <taxon>Triparmaceae</taxon>
        <taxon>Tetraparma</taxon>
    </lineage>
</organism>
<feature type="region of interest" description="Disordered" evidence="6">
    <location>
        <begin position="369"/>
        <end position="392"/>
    </location>
</feature>
<dbReference type="SMART" id="SM01098">
    <property type="entry name" value="CPSF73-100_C"/>
    <property type="match status" value="1"/>
</dbReference>
<keyword evidence="3" id="KW-0540">Nuclease</keyword>
<dbReference type="InterPro" id="IPR022712">
    <property type="entry name" value="Beta_Casp"/>
</dbReference>
<evidence type="ECO:0000313" key="10">
    <source>
        <dbReference type="Proteomes" id="UP001165060"/>
    </source>
</evidence>
<reference evidence="9 10" key="1">
    <citation type="journal article" date="2023" name="Commun. Biol.">
        <title>Genome analysis of Parmales, the sister group of diatoms, reveals the evolutionary specialization of diatoms from phago-mixotrophs to photoautotrophs.</title>
        <authorList>
            <person name="Ban H."/>
            <person name="Sato S."/>
            <person name="Yoshikawa S."/>
            <person name="Yamada K."/>
            <person name="Nakamura Y."/>
            <person name="Ichinomiya M."/>
            <person name="Sato N."/>
            <person name="Blanc-Mathieu R."/>
            <person name="Endo H."/>
            <person name="Kuwata A."/>
            <person name="Ogata H."/>
        </authorList>
    </citation>
    <scope>NUCLEOTIDE SEQUENCE [LARGE SCALE GENOMIC DNA]</scope>
</reference>
<feature type="non-terminal residue" evidence="9">
    <location>
        <position position="1"/>
    </location>
</feature>
<evidence type="ECO:0000259" key="8">
    <source>
        <dbReference type="SMART" id="SM01098"/>
    </source>
</evidence>
<sequence>YWQANPHLHNIPIWYASKMASKALRVYQTYVNMMNLRIRSSMDVGNPFSFRYIKNLKSINVNDFDDRGPSVVFASPGMLQSGVSRKLFDRWCTDPKNGVVIAGYAVENTLAKELQSEPEEVTSLEGKKQQVLLTVETVSFSAHVDFVQNRDFITRVNPGHIVLVHGSGQEMSRLRNAMKVVFNKYPEDRRPTIAMPGNCVPVRLPFSLRKEAKVLGRLAAVASSGDSGSAGATEVKEGDEIQGVLFTHNFQTRVCAAADLPTYTQLRVGSVESVLHVPFAGAVDTLKLFLGEMFQGVTSYEDAAGNVTFGLHEDNVRVVTGVVPRQLTIKWDASPVNDMLADAAVALIMHAQSSAASIRITSKPCFHGEDDAAGGGGEPSAKKSKVEEDKSAKTTRMKMAHKLLLDQFSAVEADFDNGLFTIKCEQTREQEEVVCMASLEFAEDGGGVKINVECADEQQGALVRDCLLQLGRATAPFSLKP</sequence>
<evidence type="ECO:0000313" key="9">
    <source>
        <dbReference type="EMBL" id="GMI20790.1"/>
    </source>
</evidence>